<evidence type="ECO:0000259" key="4">
    <source>
        <dbReference type="Pfam" id="PF01841"/>
    </source>
</evidence>
<protein>
    <submittedName>
        <fullName evidence="6">Transglutaminase-like domain-containing protein</fullName>
    </submittedName>
</protein>
<keyword evidence="5" id="KW-1185">Reference proteome</keyword>
<organism evidence="5 6">
    <name type="scientific">Setaria digitata</name>
    <dbReference type="NCBI Taxonomy" id="48799"/>
    <lineage>
        <taxon>Eukaryota</taxon>
        <taxon>Metazoa</taxon>
        <taxon>Ecdysozoa</taxon>
        <taxon>Nematoda</taxon>
        <taxon>Chromadorea</taxon>
        <taxon>Rhabditida</taxon>
        <taxon>Spirurina</taxon>
        <taxon>Spiruromorpha</taxon>
        <taxon>Filarioidea</taxon>
        <taxon>Setariidae</taxon>
        <taxon>Setaria</taxon>
    </lineage>
</organism>
<evidence type="ECO:0000256" key="2">
    <source>
        <dbReference type="SAM" id="MobiDB-lite"/>
    </source>
</evidence>
<evidence type="ECO:0000313" key="5">
    <source>
        <dbReference type="Proteomes" id="UP000887581"/>
    </source>
</evidence>
<dbReference type="SUPFAM" id="SSF49309">
    <property type="entry name" value="Transglutaminase, two C-terminal domains"/>
    <property type="match status" value="1"/>
</dbReference>
<dbReference type="GO" id="GO:0003810">
    <property type="term" value="F:protein-glutamine gamma-glutamyltransferase activity"/>
    <property type="evidence" value="ECO:0007669"/>
    <property type="project" value="InterPro"/>
</dbReference>
<comment type="similarity">
    <text evidence="1">Belongs to the transglutaminase superfamily. Transglutaminase family.</text>
</comment>
<dbReference type="InterPro" id="IPR002931">
    <property type="entry name" value="Transglutaminase-like"/>
</dbReference>
<dbReference type="InterPro" id="IPR013783">
    <property type="entry name" value="Ig-like_fold"/>
</dbReference>
<dbReference type="SUPFAM" id="SSF54001">
    <property type="entry name" value="Cysteine proteinases"/>
    <property type="match status" value="1"/>
</dbReference>
<dbReference type="Pfam" id="PF00868">
    <property type="entry name" value="Transglut_N"/>
    <property type="match status" value="1"/>
</dbReference>
<dbReference type="InterPro" id="IPR001102">
    <property type="entry name" value="Transglutaminase_N"/>
</dbReference>
<dbReference type="PANTHER" id="PTHR11590:SF70">
    <property type="entry name" value="PROTEIN-GLUTAMINE GAMMA-GLUTAMYLTRANSFERASE 4"/>
    <property type="match status" value="1"/>
</dbReference>
<dbReference type="Pfam" id="PF01841">
    <property type="entry name" value="Transglut_core"/>
    <property type="match status" value="1"/>
</dbReference>
<reference evidence="6" key="1">
    <citation type="submission" date="2022-11" db="UniProtKB">
        <authorList>
            <consortium name="WormBaseParasite"/>
        </authorList>
    </citation>
    <scope>IDENTIFICATION</scope>
</reference>
<feature type="domain" description="Transglutaminase N-terminal" evidence="3">
    <location>
        <begin position="222"/>
        <end position="331"/>
    </location>
</feature>
<dbReference type="InterPro" id="IPR036985">
    <property type="entry name" value="Transglutaminase-like_sf"/>
</dbReference>
<evidence type="ECO:0000259" key="3">
    <source>
        <dbReference type="Pfam" id="PF00868"/>
    </source>
</evidence>
<evidence type="ECO:0000256" key="1">
    <source>
        <dbReference type="ARBA" id="ARBA00005968"/>
    </source>
</evidence>
<accession>A0A915Q631</accession>
<dbReference type="InterPro" id="IPR014756">
    <property type="entry name" value="Ig_E-set"/>
</dbReference>
<dbReference type="PANTHER" id="PTHR11590">
    <property type="entry name" value="PROTEIN-GLUTAMINE GAMMA-GLUTAMYLTRANSFERASE"/>
    <property type="match status" value="1"/>
</dbReference>
<dbReference type="AlphaFoldDB" id="A0A915Q631"/>
<feature type="region of interest" description="Disordered" evidence="2">
    <location>
        <begin position="1"/>
        <end position="33"/>
    </location>
</feature>
<dbReference type="InterPro" id="IPR036238">
    <property type="entry name" value="Transglutaminase_C_sf"/>
</dbReference>
<sequence>MHPLAPSSKKEISTSHASQAFAKNRNRNDDYAEDIPSFRNFHQARKTQNLECIQEITETKPVEELSPYKSRKRETITAEVYIRNPSNLKPTIINVSTTEKESKRPYWMIVKAYESSSGADARTVSRKNPNERKIQIRSGSSLDAETEKLSSRNLAKSNLLFKITAPKTKDDISEKDGIPSDSKLRSTVHLKTKTETKTSIKSRIISETDNFRPLITMKSDEICEIHHTDNFERFHTNNGDLVEICRRGSPIFFIFQYNNNLEILDNLSIIFKNELTNHEFRISAVKYNYSTPTSATEWHATYKIQSLGTAIFEILTPADSPIGLWQMTVQCDEQYNLSTVYLCILFNPWNKDDETYYANQLELKEYILNELAIIHKWHQNDAWILGQFSAVCMKTVLELLKMCEKNNFLRVNEFGSACAVVKGIARAISKFMMEIKWNDFRGSNYENEILPSSWTGSKEIMITYQKVGGRIGYGQSWCYAVCRCIGIPCRMTTIYNFPPQIKDNTVITLDLIDDMLAERSKDTIWHYHIWNELWLQSKFLKNGGDWHVCDATPISNEDGYQISEKGLFPVKRIKDMNNDNDNDGDVDKTREPNEDEYFGKKLHGKLNANIICNYYYRDPVTREPIFAYSKKLEKKMSNNLITTILDKDINVTMNYKQQASLNSQVLDGNFKNACLTLIHQHGEVGDFETNLSSFKNVALSNHLSKNVLQIDIDKPINGYLIISNKSLFERTVNAQIQIDLTSYTGLVITHIYLYEKMLIIKSKQSEKMEFTVPADYIRNMFTEDWNISITAFTRILHTDERFYAQQIIALVKPVLSIRKKNSLISSAKEVEEQFQISMINSTNILLTGCEIRIDGAGLLFCDSPILCGFIEFQF</sequence>
<dbReference type="InterPro" id="IPR050779">
    <property type="entry name" value="Transglutaminase"/>
</dbReference>
<proteinExistence type="inferred from homology"/>
<evidence type="ECO:0000313" key="6">
    <source>
        <dbReference type="WBParaSite" id="sdigi.contig671.g9442.t1"/>
    </source>
</evidence>
<feature type="domain" description="Transglutaminase-like" evidence="4">
    <location>
        <begin position="461"/>
        <end position="550"/>
    </location>
</feature>
<dbReference type="Gene3D" id="2.60.40.10">
    <property type="entry name" value="Immunoglobulins"/>
    <property type="match status" value="2"/>
</dbReference>
<dbReference type="Proteomes" id="UP000887581">
    <property type="component" value="Unplaced"/>
</dbReference>
<dbReference type="InterPro" id="IPR038765">
    <property type="entry name" value="Papain-like_cys_pep_sf"/>
</dbReference>
<name>A0A915Q631_9BILA</name>
<dbReference type="WBParaSite" id="sdigi.contig671.g9442.t1">
    <property type="protein sequence ID" value="sdigi.contig671.g9442.t1"/>
    <property type="gene ID" value="sdigi.contig671.g9442"/>
</dbReference>
<dbReference type="Gene3D" id="3.90.260.10">
    <property type="entry name" value="Transglutaminase-like"/>
    <property type="match status" value="1"/>
</dbReference>
<dbReference type="SUPFAM" id="SSF81296">
    <property type="entry name" value="E set domains"/>
    <property type="match status" value="1"/>
</dbReference>